<keyword evidence="1 2" id="KW-0732">Signal</keyword>
<dbReference type="Pfam" id="PF16584">
    <property type="entry name" value="LolA_2"/>
    <property type="match status" value="1"/>
</dbReference>
<dbReference type="InterPro" id="IPR029046">
    <property type="entry name" value="LolA/LolB/LppX"/>
</dbReference>
<dbReference type="EMBL" id="LFQU01000036">
    <property type="protein sequence ID" value="KOO67298.1"/>
    <property type="molecule type" value="Genomic_DNA"/>
</dbReference>
<feature type="chain" id="PRO_5034773690" description="Cell envelope biogenesis protein LolA" evidence="2">
    <location>
        <begin position="20"/>
        <end position="200"/>
    </location>
</feature>
<gene>
    <name evidence="3" type="ORF">ACU52_12970</name>
</gene>
<evidence type="ECO:0000313" key="4">
    <source>
        <dbReference type="Proteomes" id="UP000036951"/>
    </source>
</evidence>
<proteinExistence type="predicted"/>
<comment type="caution">
    <text evidence="3">The sequence shown here is derived from an EMBL/GenBank/DDBJ whole genome shotgun (WGS) entry which is preliminary data.</text>
</comment>
<dbReference type="OrthoDB" id="9810685at2"/>
<accession>A0A8E1QVY7</accession>
<reference evidence="3 4" key="1">
    <citation type="submission" date="2015-06" db="EMBL/GenBank/DDBJ databases">
        <title>Prevotella sp. 109, sp. nov., a novel member of the family Prevotellaceae isolated from human faeces.</title>
        <authorList>
            <person name="Shkoporov A.N."/>
            <person name="Chaplin A.V."/>
            <person name="Kafarskaia L.I."/>
            <person name="Efimov B.A."/>
        </authorList>
    </citation>
    <scope>NUCLEOTIDE SEQUENCE [LARGE SCALE GENOMIC DNA]</scope>
    <source>
        <strain evidence="3 4">109</strain>
    </source>
</reference>
<keyword evidence="4" id="KW-1185">Reference proteome</keyword>
<organism evidence="3 4">
    <name type="scientific">Xylanibacter rarus</name>
    <dbReference type="NCBI Taxonomy" id="1676614"/>
    <lineage>
        <taxon>Bacteria</taxon>
        <taxon>Pseudomonadati</taxon>
        <taxon>Bacteroidota</taxon>
        <taxon>Bacteroidia</taxon>
        <taxon>Bacteroidales</taxon>
        <taxon>Prevotellaceae</taxon>
        <taxon>Xylanibacter</taxon>
    </lineage>
</organism>
<protein>
    <recommendedName>
        <fullName evidence="5">Cell envelope biogenesis protein LolA</fullName>
    </recommendedName>
</protein>
<evidence type="ECO:0000256" key="1">
    <source>
        <dbReference type="ARBA" id="ARBA00022729"/>
    </source>
</evidence>
<dbReference type="RefSeq" id="WP_021854882.1">
    <property type="nucleotide sequence ID" value="NZ_DAWBWQ010000027.1"/>
</dbReference>
<name>A0A8E1QVY7_9BACT</name>
<evidence type="ECO:0000256" key="2">
    <source>
        <dbReference type="SAM" id="SignalP"/>
    </source>
</evidence>
<dbReference type="Proteomes" id="UP000036951">
    <property type="component" value="Unassembled WGS sequence"/>
</dbReference>
<feature type="signal peptide" evidence="2">
    <location>
        <begin position="1"/>
        <end position="19"/>
    </location>
</feature>
<dbReference type="CDD" id="cd16325">
    <property type="entry name" value="LolA"/>
    <property type="match status" value="1"/>
</dbReference>
<evidence type="ECO:0008006" key="5">
    <source>
        <dbReference type="Google" id="ProtNLM"/>
    </source>
</evidence>
<dbReference type="InterPro" id="IPR004564">
    <property type="entry name" value="OM_lipoprot_carrier_LolA-like"/>
</dbReference>
<sequence length="200" mass="22686">MKKFCLLILLFTLAVGMHAQNAAQARKILDKTAAVVGRKSGASANFTISGKYGNTSGTIAIKGNKFNARTSQAIVWYDGKTQWTYMKKNQEVNISTPTEAQQQSMNPYKFINIYKNGFNLGMKNVAGGWQIHLYAQNQKRTIKEMYITINKNYYPQTIKMRQSNGWTTIKVSNFKAKNISDATFRFNSKDFPNAEIIDLR</sequence>
<dbReference type="AlphaFoldDB" id="A0A8E1QVY7"/>
<dbReference type="SUPFAM" id="SSF89392">
    <property type="entry name" value="Prokaryotic lipoproteins and lipoprotein localization factors"/>
    <property type="match status" value="1"/>
</dbReference>
<evidence type="ECO:0000313" key="3">
    <source>
        <dbReference type="EMBL" id="KOO67298.1"/>
    </source>
</evidence>
<dbReference type="Gene3D" id="2.50.20.10">
    <property type="entry name" value="Lipoprotein localisation LolA/LolB/LppX"/>
    <property type="match status" value="1"/>
</dbReference>